<dbReference type="HOGENOM" id="CLU_1595686_0_0_1"/>
<feature type="domain" description="Ricin B lectin" evidence="1">
    <location>
        <begin position="52"/>
        <end position="106"/>
    </location>
</feature>
<dbReference type="AlphaFoldDB" id="M5C042"/>
<dbReference type="EMBL" id="CAOJ01010413">
    <property type="protein sequence ID" value="CCO32774.1"/>
    <property type="molecule type" value="Genomic_DNA"/>
</dbReference>
<evidence type="ECO:0000313" key="2">
    <source>
        <dbReference type="EMBL" id="CCO32774.1"/>
    </source>
</evidence>
<evidence type="ECO:0000313" key="3">
    <source>
        <dbReference type="EMBL" id="CEL62797.1"/>
    </source>
</evidence>
<dbReference type="SUPFAM" id="SSF50370">
    <property type="entry name" value="Ricin B-like lectins"/>
    <property type="match status" value="1"/>
</dbReference>
<name>M5C042_THACB</name>
<reference evidence="2 4" key="2">
    <citation type="journal article" date="2013" name="J. Biotechnol.">
        <title>Establishment and interpretation of the genome sequence of the phytopathogenic fungus Rhizoctonia solani AG1-IB isolate 7/3/14.</title>
        <authorList>
            <person name="Wibberg D.W."/>
            <person name="Jelonek L.J."/>
            <person name="Rupp O.R."/>
            <person name="Hennig M.H."/>
            <person name="Eikmeyer F.E."/>
            <person name="Goesmann A.G."/>
            <person name="Hartmann A.H."/>
            <person name="Borriss R.B."/>
            <person name="Grosch R.G."/>
            <person name="Puehler A.P."/>
            <person name="Schlueter A.S."/>
        </authorList>
    </citation>
    <scope>NUCLEOTIDE SEQUENCE [LARGE SCALE GENOMIC DNA]</scope>
    <source>
        <strain evidence="4">AG1-IB / isolate 7/3/14</strain>
        <strain evidence="2">Isolate 7/3/14</strain>
    </source>
</reference>
<dbReference type="InterPro" id="IPR000772">
    <property type="entry name" value="Ricin_B_lectin"/>
</dbReference>
<dbReference type="Gene3D" id="2.80.10.50">
    <property type="match status" value="1"/>
</dbReference>
<dbReference type="Proteomes" id="UP000012065">
    <property type="component" value="Unassembled WGS sequence"/>
</dbReference>
<evidence type="ECO:0000313" key="4">
    <source>
        <dbReference type="Proteomes" id="UP000012065"/>
    </source>
</evidence>
<evidence type="ECO:0000259" key="1">
    <source>
        <dbReference type="Pfam" id="PF14200"/>
    </source>
</evidence>
<protein>
    <recommendedName>
        <fullName evidence="1">Ricin B lectin domain-containing protein</fullName>
    </recommendedName>
</protein>
<dbReference type="Proteomes" id="UP000059188">
    <property type="component" value="Unassembled WGS sequence"/>
</dbReference>
<proteinExistence type="predicted"/>
<dbReference type="InterPro" id="IPR035992">
    <property type="entry name" value="Ricin_B-like_lectins"/>
</dbReference>
<sequence>MEHLVARIDDKDDTVRVATAQLAANERWTFEVVQPLDKILPPPTIHQYTHYSFAPGKYVIRNVGTGTVLHADDPSQAETKVVGHQANNNDNQKWKLRPTRFGNTMGIISSSGIMTGLATLQQSDTLKLSISKELNYVLMFIPADKGFWIAPVANPYFVYDLTGANPADGTDICLWPKNDQEHQKWYLDPA</sequence>
<gene>
    <name evidence="2" type="ORF">BN14_06837</name>
    <name evidence="3" type="ORF">RSOLAG1IB_12571</name>
</gene>
<reference evidence="3 5" key="3">
    <citation type="submission" date="2014-11" db="EMBL/GenBank/DDBJ databases">
        <authorList>
            <person name="Wibberg Daniel"/>
        </authorList>
    </citation>
    <scope>NUCLEOTIDE SEQUENCE [LARGE SCALE GENOMIC DNA]</scope>
    <source>
        <strain evidence="3">Rhizoctonia solani AG1-IB 7/3/14</strain>
    </source>
</reference>
<keyword evidence="5" id="KW-1185">Reference proteome</keyword>
<evidence type="ECO:0000313" key="5">
    <source>
        <dbReference type="Proteomes" id="UP000059188"/>
    </source>
</evidence>
<dbReference type="Pfam" id="PF14200">
    <property type="entry name" value="RicinB_lectin_2"/>
    <property type="match status" value="1"/>
</dbReference>
<dbReference type="EMBL" id="LN679799">
    <property type="protein sequence ID" value="CEL62797.1"/>
    <property type="molecule type" value="Genomic_DNA"/>
</dbReference>
<reference evidence="2" key="1">
    <citation type="submission" date="2012-10" db="EMBL/GenBank/DDBJ databases">
        <authorList>
            <person name="Jelonek L."/>
        </authorList>
    </citation>
    <scope>NUCLEOTIDE SEQUENCE</scope>
    <source>
        <strain evidence="2">Isolate 7/3/14</strain>
    </source>
</reference>
<accession>M5C042</accession>
<organism evidence="2 4">
    <name type="scientific">Thanatephorus cucumeris (strain AG1-IB / isolate 7/3/14)</name>
    <name type="common">Lettuce bottom rot fungus</name>
    <name type="synonym">Rhizoctonia solani</name>
    <dbReference type="NCBI Taxonomy" id="1108050"/>
    <lineage>
        <taxon>Eukaryota</taxon>
        <taxon>Fungi</taxon>
        <taxon>Dikarya</taxon>
        <taxon>Basidiomycota</taxon>
        <taxon>Agaricomycotina</taxon>
        <taxon>Agaricomycetes</taxon>
        <taxon>Cantharellales</taxon>
        <taxon>Ceratobasidiaceae</taxon>
        <taxon>Rhizoctonia</taxon>
        <taxon>Rhizoctonia solani AG-1</taxon>
    </lineage>
</organism>
<dbReference type="CDD" id="cd00161">
    <property type="entry name" value="beta-trefoil_Ricin-like"/>
    <property type="match status" value="1"/>
</dbReference>